<proteinExistence type="predicted"/>
<sequence length="166" mass="19413">MSRFKVKFKNHSPRYFETYEEAMEFIKESNITLNGFWLVKMYEDNKLIRKFNSLDFNNVEPLKAEFPKTFTFTSFRGSDVKIILEKDTNSVYDIIISVAVNNKQIANNIKANISSFMGTEAPNGVFLVFINPNNNRKTAIRLNDCPKLLRYLFDVGKNRNLLEDYI</sequence>
<name>A0A411ZKT4_9FIRM</name>
<gene>
    <name evidence="1" type="ORF">DWZ11_09610</name>
</gene>
<evidence type="ECO:0000313" key="1">
    <source>
        <dbReference type="EMBL" id="RGQ03458.1"/>
    </source>
</evidence>
<reference evidence="1 2" key="1">
    <citation type="submission" date="2018-08" db="EMBL/GenBank/DDBJ databases">
        <title>A genome reference for cultivated species of the human gut microbiota.</title>
        <authorList>
            <person name="Zou Y."/>
            <person name="Xue W."/>
            <person name="Luo G."/>
        </authorList>
    </citation>
    <scope>NUCLEOTIDE SEQUENCE [LARGE SCALE GENOMIC DNA]</scope>
    <source>
        <strain evidence="1 2">AF29-2</strain>
    </source>
</reference>
<dbReference type="RefSeq" id="WP_117976986.1">
    <property type="nucleotide sequence ID" value="NZ_QRST01000022.1"/>
</dbReference>
<dbReference type="EMBL" id="QRST01000022">
    <property type="protein sequence ID" value="RGQ03458.1"/>
    <property type="molecule type" value="Genomic_DNA"/>
</dbReference>
<comment type="caution">
    <text evidence="1">The sequence shown here is derived from an EMBL/GenBank/DDBJ whole genome shotgun (WGS) entry which is preliminary data.</text>
</comment>
<protein>
    <submittedName>
        <fullName evidence="1">Uncharacterized protein</fullName>
    </submittedName>
</protein>
<accession>A0A411ZKT4</accession>
<evidence type="ECO:0000313" key="2">
    <source>
        <dbReference type="Proteomes" id="UP000284662"/>
    </source>
</evidence>
<dbReference type="AlphaFoldDB" id="A0A411ZKT4"/>
<organism evidence="1 2">
    <name type="scientific">Megamonas rupellensis</name>
    <dbReference type="NCBI Taxonomy" id="491921"/>
    <lineage>
        <taxon>Bacteria</taxon>
        <taxon>Bacillati</taxon>
        <taxon>Bacillota</taxon>
        <taxon>Negativicutes</taxon>
        <taxon>Selenomonadales</taxon>
        <taxon>Selenomonadaceae</taxon>
        <taxon>Megamonas</taxon>
    </lineage>
</organism>
<dbReference type="Proteomes" id="UP000284662">
    <property type="component" value="Unassembled WGS sequence"/>
</dbReference>